<protein>
    <submittedName>
        <fullName evidence="5">Ubiquitin-conjugating enzyme E2 23</fullName>
        <ecNumber evidence="5">2.3.2.24</ecNumber>
    </submittedName>
</protein>
<dbReference type="PANTHER" id="PTHR46116:SF21">
    <property type="entry name" value="UBIQUITIN-CONJUGATING ENZYME E2 23-RELATED"/>
    <property type="match status" value="1"/>
</dbReference>
<dbReference type="PANTHER" id="PTHR46116">
    <property type="entry name" value="(E3-INDEPENDENT) E2 UBIQUITIN-CONJUGATING ENZYME"/>
    <property type="match status" value="1"/>
</dbReference>
<evidence type="ECO:0000256" key="2">
    <source>
        <dbReference type="ARBA" id="ARBA00022786"/>
    </source>
</evidence>
<dbReference type="AlphaFoldDB" id="A0ABD3BXF1"/>
<dbReference type="InterPro" id="IPR016135">
    <property type="entry name" value="UBQ-conjugating_enzyme/RWD"/>
</dbReference>
<feature type="compositionally biased region" description="Acidic residues" evidence="3">
    <location>
        <begin position="1"/>
        <end position="16"/>
    </location>
</feature>
<evidence type="ECO:0000313" key="5">
    <source>
        <dbReference type="EMBL" id="KAL3621626.1"/>
    </source>
</evidence>
<keyword evidence="1 5" id="KW-0808">Transferase</keyword>
<feature type="compositionally biased region" description="Basic and acidic residues" evidence="3">
    <location>
        <begin position="533"/>
        <end position="544"/>
    </location>
</feature>
<proteinExistence type="predicted"/>
<dbReference type="InterPro" id="IPR057735">
    <property type="entry name" value="UBE2O-like_tSH3-B"/>
</dbReference>
<reference evidence="6" key="1">
    <citation type="journal article" date="2024" name="IScience">
        <title>Strigolactones Initiate the Formation of Haustorium-like Structures in Castilleja.</title>
        <authorList>
            <person name="Buerger M."/>
            <person name="Peterson D."/>
            <person name="Chory J."/>
        </authorList>
    </citation>
    <scope>NUCLEOTIDE SEQUENCE [LARGE SCALE GENOMIC DNA]</scope>
</reference>
<dbReference type="PROSITE" id="PS50127">
    <property type="entry name" value="UBC_2"/>
    <property type="match status" value="1"/>
</dbReference>
<evidence type="ECO:0000259" key="4">
    <source>
        <dbReference type="PROSITE" id="PS50127"/>
    </source>
</evidence>
<dbReference type="EMBL" id="JAVIJP010000066">
    <property type="protein sequence ID" value="KAL3621626.1"/>
    <property type="molecule type" value="Genomic_DNA"/>
</dbReference>
<feature type="domain" description="UBC core" evidence="4">
    <location>
        <begin position="549"/>
        <end position="708"/>
    </location>
</feature>
<keyword evidence="6" id="KW-1185">Reference proteome</keyword>
<evidence type="ECO:0000256" key="1">
    <source>
        <dbReference type="ARBA" id="ARBA00022679"/>
    </source>
</evidence>
<dbReference type="Pfam" id="PF23044">
    <property type="entry name" value="SH3-C_UBE2O"/>
    <property type="match status" value="1"/>
</dbReference>
<keyword evidence="2" id="KW-0833">Ubl conjugation pathway</keyword>
<dbReference type="InterPro" id="IPR000608">
    <property type="entry name" value="UBC"/>
</dbReference>
<organism evidence="5 6">
    <name type="scientific">Castilleja foliolosa</name>
    <dbReference type="NCBI Taxonomy" id="1961234"/>
    <lineage>
        <taxon>Eukaryota</taxon>
        <taxon>Viridiplantae</taxon>
        <taxon>Streptophyta</taxon>
        <taxon>Embryophyta</taxon>
        <taxon>Tracheophyta</taxon>
        <taxon>Spermatophyta</taxon>
        <taxon>Magnoliopsida</taxon>
        <taxon>eudicotyledons</taxon>
        <taxon>Gunneridae</taxon>
        <taxon>Pentapetalae</taxon>
        <taxon>asterids</taxon>
        <taxon>lamiids</taxon>
        <taxon>Lamiales</taxon>
        <taxon>Orobanchaceae</taxon>
        <taxon>Pedicularideae</taxon>
        <taxon>Castillejinae</taxon>
        <taxon>Castilleja</taxon>
    </lineage>
</organism>
<dbReference type="SUPFAM" id="SSF54495">
    <property type="entry name" value="UBC-like"/>
    <property type="match status" value="1"/>
</dbReference>
<gene>
    <name evidence="5" type="primary">UBC23_3</name>
    <name evidence="5" type="ORF">CASFOL_036538</name>
</gene>
<dbReference type="Pfam" id="PF23046">
    <property type="entry name" value="tSH3-B_UBE2O"/>
    <property type="match status" value="1"/>
</dbReference>
<accession>A0ABD3BXF1</accession>
<dbReference type="InterPro" id="IPR057734">
    <property type="entry name" value="UBE2O-like_SH3-C"/>
</dbReference>
<name>A0ABD3BXF1_9LAMI</name>
<evidence type="ECO:0000256" key="3">
    <source>
        <dbReference type="SAM" id="MobiDB-lite"/>
    </source>
</evidence>
<dbReference type="Gene3D" id="3.10.110.10">
    <property type="entry name" value="Ubiquitin Conjugating Enzyme"/>
    <property type="match status" value="2"/>
</dbReference>
<dbReference type="Pfam" id="PF23043">
    <property type="entry name" value="SH3-B_UBE2O"/>
    <property type="match status" value="1"/>
</dbReference>
<comment type="caution">
    <text evidence="5">The sequence shown here is derived from an EMBL/GenBank/DDBJ whole genome shotgun (WGS) entry which is preliminary data.</text>
</comment>
<dbReference type="EC" id="2.3.2.24" evidence="5"/>
<sequence>MTDDDKEEGVESDSEAGDNTSDNSMTDDGEESRDEDENHDNSPLQPNKVRVCWMNGSKTTACTESINDVQVVDRPYLHGVYVSSASDPTGQVGVVVDVSLCVDLLSHDDSVIADIPSKELKRVKDFIVGDYVVLGSWLGQIEDVADNVTVLFDYGCKFKVLKADPNQLRPVGKKVPEGKNFPYYPGQRVKAMHFSVYNKASSLPLNWFGQKGTVTKVRSRHFGIQWIASAAFEQDTSKPPSAEKKIEGALVITNTRTKVDVAWQDGRIEHGLESTALISVNILADHDFVPEQYVIRKMTKENDNGVIKSVNAKDRTALVRWIKPAERDQNLRQFDKEEVVSVYELEGHPDYDHTYGDIVFRLSPVSTIEESKQPLDESQFEQDKQLYHGPREDESTKKTSFDSDLSWVGNITGLKDGDIQVLWGDGTRSTVGPAAICVVRSETVEDDESETWQSDGENPVMQSSSPIVYEADENTRVTDNPGGNGDLAIQIRESADVLELAGTLRSVSLEGPHSPQRKNGRLAFKGFDTATDPSDHHFEKTKDEPSGSRWLRKVHQDLKSLETDLPDSIYGRVYEDRVSLIRAVIVGAQETPYQDGLFFFDFHLPAEYPNVPPMESTILQVLVSLQGLVLNSKPYFNEAGFDELRGTAEGEKNSESYNEYAFLLNCQLMMCHWMRKPLKDFEDFVKEHFRNRGYFILEALDARLRGTPGLRRSLANIAPTTLFESLCYTP</sequence>
<dbReference type="InterPro" id="IPR057733">
    <property type="entry name" value="UBE2O-like_SH3-B"/>
</dbReference>
<feature type="region of interest" description="Disordered" evidence="3">
    <location>
        <begin position="371"/>
        <end position="400"/>
    </location>
</feature>
<evidence type="ECO:0000313" key="6">
    <source>
        <dbReference type="Proteomes" id="UP001632038"/>
    </source>
</evidence>
<dbReference type="GO" id="GO:0061631">
    <property type="term" value="F:ubiquitin conjugating enzyme activity"/>
    <property type="evidence" value="ECO:0007669"/>
    <property type="project" value="UniProtKB-EC"/>
</dbReference>
<dbReference type="Proteomes" id="UP001632038">
    <property type="component" value="Unassembled WGS sequence"/>
</dbReference>
<dbReference type="Pfam" id="PF00179">
    <property type="entry name" value="UQ_con"/>
    <property type="match status" value="1"/>
</dbReference>
<feature type="region of interest" description="Disordered" evidence="3">
    <location>
        <begin position="1"/>
        <end position="50"/>
    </location>
</feature>
<feature type="compositionally biased region" description="Acidic residues" evidence="3">
    <location>
        <begin position="25"/>
        <end position="38"/>
    </location>
</feature>
<feature type="region of interest" description="Disordered" evidence="3">
    <location>
        <begin position="525"/>
        <end position="544"/>
    </location>
</feature>
<keyword evidence="5" id="KW-0012">Acyltransferase</keyword>